<dbReference type="AlphaFoldDB" id="A0A2A6E698"/>
<evidence type="ECO:0008006" key="4">
    <source>
        <dbReference type="Google" id="ProtNLM"/>
    </source>
</evidence>
<organism evidence="2 3">
    <name type="scientific">Tannerella forsythia</name>
    <name type="common">Bacteroides forsythus</name>
    <dbReference type="NCBI Taxonomy" id="28112"/>
    <lineage>
        <taxon>Bacteria</taxon>
        <taxon>Pseudomonadati</taxon>
        <taxon>Bacteroidota</taxon>
        <taxon>Bacteroidia</taxon>
        <taxon>Bacteroidales</taxon>
        <taxon>Tannerellaceae</taxon>
        <taxon>Tannerella</taxon>
    </lineage>
</organism>
<name>A0A2A6E698_TANFO</name>
<dbReference type="Gene3D" id="2.60.40.4270">
    <property type="entry name" value="Listeria-Bacteroides repeat domain"/>
    <property type="match status" value="2"/>
</dbReference>
<evidence type="ECO:0000256" key="1">
    <source>
        <dbReference type="ARBA" id="ARBA00004196"/>
    </source>
</evidence>
<dbReference type="Pfam" id="PF09479">
    <property type="entry name" value="Flg_new"/>
    <property type="match status" value="2"/>
</dbReference>
<reference evidence="2 3" key="1">
    <citation type="submission" date="2017-09" db="EMBL/GenBank/DDBJ databases">
        <title>Phase variable restriction modification systems are present in the genome sequences of periodontal pathogens Prevotella intermedia, Tannerella forsythia and Porphyromonas gingivalis.</title>
        <authorList>
            <person name="Haigh R.D."/>
            <person name="Crawford L."/>
            <person name="Ralph J."/>
            <person name="Wanford J."/>
            <person name="Vartoukian S.R."/>
            <person name="Hijazib K."/>
            <person name="Wade W."/>
            <person name="Oggioni M.R."/>
        </authorList>
    </citation>
    <scope>NUCLEOTIDE SEQUENCE [LARGE SCALE GENOMIC DNA]</scope>
    <source>
        <strain evidence="2 3">WW11663</strain>
    </source>
</reference>
<accession>A0A2A6E698</accession>
<comment type="caution">
    <text evidence="2">The sequence shown here is derived from an EMBL/GenBank/DDBJ whole genome shotgun (WGS) entry which is preliminary data.</text>
</comment>
<protein>
    <recommendedName>
        <fullName evidence="4">Repeat protein</fullName>
    </recommendedName>
</protein>
<dbReference type="EMBL" id="NSLJ01000028">
    <property type="protein sequence ID" value="PDP43106.1"/>
    <property type="molecule type" value="Genomic_DNA"/>
</dbReference>
<comment type="subcellular location">
    <subcellularLocation>
        <location evidence="1">Cell envelope</location>
    </subcellularLocation>
</comment>
<evidence type="ECO:0000313" key="2">
    <source>
        <dbReference type="EMBL" id="PDP43106.1"/>
    </source>
</evidence>
<evidence type="ECO:0000313" key="3">
    <source>
        <dbReference type="Proteomes" id="UP000219259"/>
    </source>
</evidence>
<dbReference type="Proteomes" id="UP000219259">
    <property type="component" value="Unassembled WGS sequence"/>
</dbReference>
<dbReference type="InterPro" id="IPR042229">
    <property type="entry name" value="Listeria/Bacterioides_rpt_sf"/>
</dbReference>
<dbReference type="NCBIfam" id="TIGR02543">
    <property type="entry name" value="List_Bact_rpt"/>
    <property type="match status" value="2"/>
</dbReference>
<sequence>MGNCQKENIFTTNNNDKIMKRILFIALMGVIAMGLASCGDKEEVKTYFTVTFDADGGTPVPEAQRVEEGKTAVAPSPAPTKTGFVFVCWSADGTNAYNFQSPVTRDLILRAKWQAEAVAEYWQVAWELNGGAWPAEGDNHAMQVLKGGTLAEPAPPTKANHTFEGWYKEAALTNKVDFPYDVSDVTANFTLYAKWKEEGGTVTESPKIGDYYYSDGSFSKELNNGKTCMGIVVREKTAQQNGLVVSHDVKDAGGWWMPVTATGFVYKLTNAKNENDGAKNLEIIKKWNNWKKWYPAFSWCTQKGNGWYLPAINELKTLCDLLFENAALNARLEAIPGGKPLVLPQYWSSTEKSDRTAYVYVPQLKSVIARNKTYAQSSNVSTRAVRAF</sequence>
<dbReference type="GO" id="GO:0030313">
    <property type="term" value="C:cell envelope"/>
    <property type="evidence" value="ECO:0007669"/>
    <property type="project" value="UniProtKB-SubCell"/>
</dbReference>
<proteinExistence type="predicted"/>
<gene>
    <name evidence="2" type="ORF">CLI86_10155</name>
</gene>
<dbReference type="InterPro" id="IPR013378">
    <property type="entry name" value="InlB-like_B-rpt"/>
</dbReference>